<protein>
    <submittedName>
        <fullName evidence="1">Uncharacterized protein</fullName>
    </submittedName>
</protein>
<sequence length="79" mass="8931">MSKENSRVYRAVFPKPDKSRTGKGYNCLFLTLFDGERGPRGGRRHSPDVRGAKTPYAMAHLLTYWVEKRGPFVVSSISV</sequence>
<reference evidence="1" key="1">
    <citation type="journal article" date="2018" name="Data Brief">
        <title>Genome sequence data from 17 accessions of Ensete ventricosum, a staple food crop for millions in Ethiopia.</title>
        <authorList>
            <person name="Yemataw Z."/>
            <person name="Muzemil S."/>
            <person name="Ambachew D."/>
            <person name="Tripathi L."/>
            <person name="Tesfaye K."/>
            <person name="Chala A."/>
            <person name="Farbos A."/>
            <person name="O'Neill P."/>
            <person name="Moore K."/>
            <person name="Grant M."/>
            <person name="Studholme D.J."/>
        </authorList>
    </citation>
    <scope>NUCLEOTIDE SEQUENCE [LARGE SCALE GENOMIC DNA]</scope>
    <source>
        <tissue evidence="1">Leaf</tissue>
    </source>
</reference>
<gene>
    <name evidence="1" type="ORF">BHM03_00047600</name>
</gene>
<organism evidence="1">
    <name type="scientific">Ensete ventricosum</name>
    <name type="common">Abyssinian banana</name>
    <name type="synonym">Musa ensete</name>
    <dbReference type="NCBI Taxonomy" id="4639"/>
    <lineage>
        <taxon>Eukaryota</taxon>
        <taxon>Viridiplantae</taxon>
        <taxon>Streptophyta</taxon>
        <taxon>Embryophyta</taxon>
        <taxon>Tracheophyta</taxon>
        <taxon>Spermatophyta</taxon>
        <taxon>Magnoliopsida</taxon>
        <taxon>Liliopsida</taxon>
        <taxon>Zingiberales</taxon>
        <taxon>Musaceae</taxon>
        <taxon>Ensete</taxon>
    </lineage>
</organism>
<dbReference type="AlphaFoldDB" id="A0A445ML59"/>
<dbReference type="EMBL" id="KV876495">
    <property type="protein sequence ID" value="RZR75010.1"/>
    <property type="molecule type" value="Genomic_DNA"/>
</dbReference>
<evidence type="ECO:0000313" key="1">
    <source>
        <dbReference type="EMBL" id="RZR75010.1"/>
    </source>
</evidence>
<dbReference type="Proteomes" id="UP000290560">
    <property type="component" value="Unassembled WGS sequence"/>
</dbReference>
<proteinExistence type="predicted"/>
<name>A0A445ML59_ENSVE</name>
<accession>A0A445ML59</accession>